<dbReference type="Pfam" id="PF13374">
    <property type="entry name" value="TPR_10"/>
    <property type="match status" value="2"/>
</dbReference>
<sequence>MSTPAHPPQRGPRSGPRWQELAEVLWLAAHIASTVPPERPKAASPPKPPQGRPRTPPQTRGDGRPPLPETPPPELPEDHQPVRLIPWPKGAAPPVPAVLADTAPSRTFLKALRPFRLTSATSHRPPEMDEVATAEQAADGGLWLPVLREARERMLDLDVVLDDGQCARLHRAEGLRLVSALTAAGAFRRIRVHLLDTDVKTQDELRLTALGGGSIALPATALALPAHTGRRLIVIFTDGVGDAWHSGAATRLLARWGQGNAVCVIHALPARLWRRTGVPAVRADLRTPGVAAPSARYGQAAGEVMVPVIEAEPCQIETWAEFVVAARTQWRGAAVSCSPQEAPPYEEGEDDHEQPSAEEQVRRFRMDVTPTTFHLGVLLAAAPLNPEVMSLVRRALLPRSSGAHMTELLGSGLIKRADSPAAELPITGGVPFDFQPGVREELLQAGRRSETARVLMAVADHLAPDIRELGELRHVIASPSSADMPELPERLAPILAPTLSAMEAMSGPYTKPARALRSALFTDHHDRSEDPSDGHAPTGEPGEPGPAAGVYAHVTKDRPEQDNFGVSVNMSATPSRTRLSNEPTPVWNVPQKNQSFTGREELLHLLHERLSTGTTAVLPEALHGLGGVGKSQIAIEYCYRHQEDYDLIWWISAERLHVVRQAFVDLATHLNLDVGEPNVAVPAVKEALRLGRPFANWLLVFDNAEDVEEIRRFFPTNGPGKIMITSRSRAWFSYAAKLEVDVFQREESRELLRKRGPALTDSDADQLAERLGDLPLAIEQAAVWLNESGMPFEEYLRLFDGKRDELLTVEGSFTPVAVAWNISFEQLRRSHPAALQLLQVCSYLAPEPIPRSLLTSSRDLKGPAELVQTMRDPIELARTTRAINQYALGKMNHRDNTFSLHRLVQRVVQSQLSPDEAKVIRQCGHMLLANADPKNPRDRTRWPEYQALVPHIYSAKLEESDDPWARNLVINIIDYLFLWGDNDAFLAMAEKVWETWTNDLGSDHDSTLAAELRLGRALVMSVRFEDALQHHLHARDALREKLGPDHERTLEAEGYLAIVLRFLGRFSEALEIDQRSYETLVRRFGPDDPLSLEQAHLLAIDLRLSGDPDKARELDEETYGRKEEVLGPDSLSTLSSRAALAIDEMECGRYVEARELQVEHADALVRRYGKSHPGAMAGIAILSVMNRKAGRHDEALKGSEEARNLYMARYGEKDQETVAITLNHAVNLRHTGDLKKSVEIGRQAKQFYAEIFGVDHPNTPVADVNLAVSLRLSGRVEEALELDESALAQFDRLLGTDHPRALLCAVNLASDLAALGRHEEALARDRDTLQRLRDNQGDNHPTTLACQLNLGLDLEAMGQVEESHAHVADAIRRYRQVLNEDHPAILSAVQGKRANCDIYPIPL</sequence>
<evidence type="ECO:0000259" key="3">
    <source>
        <dbReference type="Pfam" id="PF25000"/>
    </source>
</evidence>
<dbReference type="Gene3D" id="1.25.40.10">
    <property type="entry name" value="Tetratricopeptide repeat domain"/>
    <property type="match status" value="2"/>
</dbReference>
<dbReference type="Pfam" id="PF13424">
    <property type="entry name" value="TPR_12"/>
    <property type="match status" value="2"/>
</dbReference>
<feature type="compositionally biased region" description="Low complexity" evidence="1">
    <location>
        <begin position="536"/>
        <end position="549"/>
    </location>
</feature>
<comment type="caution">
    <text evidence="4">The sequence shown here is derived from an EMBL/GenBank/DDBJ whole genome shotgun (WGS) entry which is preliminary data.</text>
</comment>
<dbReference type="InterPro" id="IPR011990">
    <property type="entry name" value="TPR-like_helical_dom_sf"/>
</dbReference>
<protein>
    <submittedName>
        <fullName evidence="4">FxSxx-COOH system tetratricopeptide repeat protein</fullName>
    </submittedName>
</protein>
<dbReference type="Pfam" id="PF25000">
    <property type="entry name" value="DUF7779"/>
    <property type="match status" value="1"/>
</dbReference>
<feature type="compositionally biased region" description="Pro residues" evidence="1">
    <location>
        <begin position="43"/>
        <end position="56"/>
    </location>
</feature>
<feature type="compositionally biased region" description="Pro residues" evidence="1">
    <location>
        <begin position="65"/>
        <end position="74"/>
    </location>
</feature>
<keyword evidence="5" id="KW-1185">Reference proteome</keyword>
<dbReference type="Proteomes" id="UP001612741">
    <property type="component" value="Unassembled WGS sequence"/>
</dbReference>
<dbReference type="NCBIfam" id="NF041121">
    <property type="entry name" value="SAV_2336_NTERM"/>
    <property type="match status" value="1"/>
</dbReference>
<dbReference type="NCBIfam" id="NF040586">
    <property type="entry name" value="FxSxx_TPR"/>
    <property type="match status" value="1"/>
</dbReference>
<evidence type="ECO:0000259" key="2">
    <source>
        <dbReference type="Pfam" id="PF00931"/>
    </source>
</evidence>
<feature type="region of interest" description="Disordered" evidence="1">
    <location>
        <begin position="335"/>
        <end position="359"/>
    </location>
</feature>
<feature type="compositionally biased region" description="Basic and acidic residues" evidence="1">
    <location>
        <begin position="524"/>
        <end position="533"/>
    </location>
</feature>
<dbReference type="SUPFAM" id="SSF52540">
    <property type="entry name" value="P-loop containing nucleoside triphosphate hydrolases"/>
    <property type="match status" value="1"/>
</dbReference>
<evidence type="ECO:0000313" key="5">
    <source>
        <dbReference type="Proteomes" id="UP001612741"/>
    </source>
</evidence>
<dbReference type="SUPFAM" id="SSF48452">
    <property type="entry name" value="TPR-like"/>
    <property type="match status" value="3"/>
</dbReference>
<accession>A0ABW7ZEI3</accession>
<dbReference type="EMBL" id="JBITGY010000018">
    <property type="protein sequence ID" value="MFI6505339.1"/>
    <property type="molecule type" value="Genomic_DNA"/>
</dbReference>
<dbReference type="Gene3D" id="3.40.50.300">
    <property type="entry name" value="P-loop containing nucleotide triphosphate hydrolases"/>
    <property type="match status" value="1"/>
</dbReference>
<feature type="compositionally biased region" description="Polar residues" evidence="1">
    <location>
        <begin position="573"/>
        <end position="583"/>
    </location>
</feature>
<feature type="region of interest" description="Disordered" evidence="1">
    <location>
        <begin position="524"/>
        <end position="550"/>
    </location>
</feature>
<feature type="domain" description="DUF7779" evidence="3">
    <location>
        <begin position="828"/>
        <end position="916"/>
    </location>
</feature>
<feature type="region of interest" description="Disordered" evidence="1">
    <location>
        <begin position="573"/>
        <end position="592"/>
    </location>
</feature>
<feature type="domain" description="NB-ARC" evidence="2">
    <location>
        <begin position="621"/>
        <end position="755"/>
    </location>
</feature>
<dbReference type="InterPro" id="IPR047738">
    <property type="entry name" value="SAV_2336-like_N"/>
</dbReference>
<evidence type="ECO:0000313" key="4">
    <source>
        <dbReference type="EMBL" id="MFI6505339.1"/>
    </source>
</evidence>
<organism evidence="4 5">
    <name type="scientific">Nonomuraea typhae</name>
    <dbReference type="NCBI Taxonomy" id="2603600"/>
    <lineage>
        <taxon>Bacteria</taxon>
        <taxon>Bacillati</taxon>
        <taxon>Actinomycetota</taxon>
        <taxon>Actinomycetes</taxon>
        <taxon>Streptosporangiales</taxon>
        <taxon>Streptosporangiaceae</taxon>
        <taxon>Nonomuraea</taxon>
    </lineage>
</organism>
<dbReference type="RefSeq" id="WP_397091449.1">
    <property type="nucleotide sequence ID" value="NZ_JBITGY010000018.1"/>
</dbReference>
<evidence type="ECO:0000256" key="1">
    <source>
        <dbReference type="SAM" id="MobiDB-lite"/>
    </source>
</evidence>
<feature type="region of interest" description="Disordered" evidence="1">
    <location>
        <begin position="32"/>
        <end position="83"/>
    </location>
</feature>
<dbReference type="PANTHER" id="PTHR46082">
    <property type="entry name" value="ATP/GTP-BINDING PROTEIN-RELATED"/>
    <property type="match status" value="1"/>
</dbReference>
<name>A0ABW7ZEI3_9ACTN</name>
<dbReference type="InterPro" id="IPR053137">
    <property type="entry name" value="NLR-like"/>
</dbReference>
<reference evidence="4 5" key="1">
    <citation type="submission" date="2024-10" db="EMBL/GenBank/DDBJ databases">
        <title>The Natural Products Discovery Center: Release of the First 8490 Sequenced Strains for Exploring Actinobacteria Biosynthetic Diversity.</title>
        <authorList>
            <person name="Kalkreuter E."/>
            <person name="Kautsar S.A."/>
            <person name="Yang D."/>
            <person name="Bader C.D."/>
            <person name="Teijaro C.N."/>
            <person name="Fluegel L."/>
            <person name="Davis C.M."/>
            <person name="Simpson J.R."/>
            <person name="Lauterbach L."/>
            <person name="Steele A.D."/>
            <person name="Gui C."/>
            <person name="Meng S."/>
            <person name="Li G."/>
            <person name="Viehrig K."/>
            <person name="Ye F."/>
            <person name="Su P."/>
            <person name="Kiefer A.F."/>
            <person name="Nichols A."/>
            <person name="Cepeda A.J."/>
            <person name="Yan W."/>
            <person name="Fan B."/>
            <person name="Jiang Y."/>
            <person name="Adhikari A."/>
            <person name="Zheng C.-J."/>
            <person name="Schuster L."/>
            <person name="Cowan T.M."/>
            <person name="Smanski M.J."/>
            <person name="Chevrette M.G."/>
            <person name="De Carvalho L.P.S."/>
            <person name="Shen B."/>
        </authorList>
    </citation>
    <scope>NUCLEOTIDE SEQUENCE [LARGE SCALE GENOMIC DNA]</scope>
    <source>
        <strain evidence="4 5">NPDC050545</strain>
    </source>
</reference>
<dbReference type="PANTHER" id="PTHR46082:SF6">
    <property type="entry name" value="AAA+ ATPASE DOMAIN-CONTAINING PROTEIN-RELATED"/>
    <property type="match status" value="1"/>
</dbReference>
<proteinExistence type="predicted"/>
<dbReference type="Pfam" id="PF00931">
    <property type="entry name" value="NB-ARC"/>
    <property type="match status" value="1"/>
</dbReference>
<dbReference type="InterPro" id="IPR027417">
    <property type="entry name" value="P-loop_NTPase"/>
</dbReference>
<dbReference type="InterPro" id="IPR002182">
    <property type="entry name" value="NB-ARC"/>
</dbReference>
<gene>
    <name evidence="4" type="primary">fxsT</name>
    <name evidence="4" type="ORF">ACIBG2_48720</name>
</gene>
<dbReference type="InterPro" id="IPR056681">
    <property type="entry name" value="DUF7779"/>
</dbReference>